<comment type="caution">
    <text evidence="1">The sequence shown here is derived from an EMBL/GenBank/DDBJ whole genome shotgun (WGS) entry which is preliminary data.</text>
</comment>
<sequence length="472" mass="53659">MKLSTIAVSVAVILGASVVGGSWYTGKQIESQYQQWVDIGNTELKKLDIYGIQAEIKNIRVERHFFSSDVQYDLAVKGIEGNAEVYTFKGNDKVQHGPFPINRLTSLKFSPIMASVKNQIIAPEAFRSYLKQDELLSGNTDLSYSGDTNGQFVINTIESVGEKEDSSFKIDKINLNFDLNRLQEGKVEIITPKITIKDSDALVDFEGVKFTQDTKKNAKYTYLNEEDYRLEMDKLTFTYFEDAGTFVMNDLKYNSDQKFVENGKLAVTSDLLSKIALIQGDKKAELGKFKFDFDAELDALLTDQFVAFLYQNYKNMDKMPQKEVEEHYLKLLQSEPKFNFKEISLENSQGKTDLSLDIALNKFDPKMLNHLENIVSIFNKLKVKAKLNIPFTKEFIAEVSKFDPNVPQSPEEMVDELVILAKQQSPYLTVDDKNIGFNLETKDGDVFINEKLIPKKEVNAALMMILFSLAVH</sequence>
<dbReference type="RefSeq" id="WP_132022261.1">
    <property type="nucleotide sequence ID" value="NZ_CP016605.1"/>
</dbReference>
<dbReference type="InterPro" id="IPR010352">
    <property type="entry name" value="DUF945"/>
</dbReference>
<evidence type="ECO:0000313" key="1">
    <source>
        <dbReference type="EMBL" id="TCP14410.1"/>
    </source>
</evidence>
<dbReference type="Pfam" id="PF06097">
    <property type="entry name" value="DUF945"/>
    <property type="match status" value="1"/>
</dbReference>
<dbReference type="EMBL" id="SLXI01000001">
    <property type="protein sequence ID" value="TCP14410.1"/>
    <property type="molecule type" value="Genomic_DNA"/>
</dbReference>
<gene>
    <name evidence="1" type="ORF">EV697_101551</name>
</gene>
<protein>
    <submittedName>
        <fullName evidence="1">Uncharacterized protein YdgA (DUF945 family)</fullName>
    </submittedName>
</protein>
<keyword evidence="2" id="KW-1185">Reference proteome</keyword>
<name>A0A4V2SJE2_9PAST</name>
<dbReference type="AlphaFoldDB" id="A0A4V2SJE2"/>
<proteinExistence type="predicted"/>
<organism evidence="1 2">
    <name type="scientific">Bisgaardia hudsonensis</name>
    <dbReference type="NCBI Taxonomy" id="109472"/>
    <lineage>
        <taxon>Bacteria</taxon>
        <taxon>Pseudomonadati</taxon>
        <taxon>Pseudomonadota</taxon>
        <taxon>Gammaproteobacteria</taxon>
        <taxon>Pasteurellales</taxon>
        <taxon>Pasteurellaceae</taxon>
        <taxon>Bisgaardia</taxon>
    </lineage>
</organism>
<accession>A0A4V2SJE2</accession>
<evidence type="ECO:0000313" key="2">
    <source>
        <dbReference type="Proteomes" id="UP000294841"/>
    </source>
</evidence>
<reference evidence="1 2" key="1">
    <citation type="submission" date="2019-03" db="EMBL/GenBank/DDBJ databases">
        <title>Genomic Encyclopedia of Type Strains, Phase IV (KMG-IV): sequencing the most valuable type-strain genomes for metagenomic binning, comparative biology and taxonomic classification.</title>
        <authorList>
            <person name="Goeker M."/>
        </authorList>
    </citation>
    <scope>NUCLEOTIDE SEQUENCE [LARGE SCALE GENOMIC DNA]</scope>
    <source>
        <strain evidence="1 2">DSM 28231</strain>
    </source>
</reference>
<dbReference type="Proteomes" id="UP000294841">
    <property type="component" value="Unassembled WGS sequence"/>
</dbReference>
<dbReference type="OrthoDB" id="5444681at2"/>